<dbReference type="PROSITE" id="PS50005">
    <property type="entry name" value="TPR"/>
    <property type="match status" value="3"/>
</dbReference>
<name>A0A0P6HSY4_9CRUS</name>
<dbReference type="PANTHER" id="PTHR15704:SF7">
    <property type="entry name" value="SUPERKILLER COMPLEX PROTEIN 3"/>
    <property type="match status" value="1"/>
</dbReference>
<dbReference type="GO" id="GO:0055087">
    <property type="term" value="C:Ski complex"/>
    <property type="evidence" value="ECO:0007669"/>
    <property type="project" value="InterPro"/>
</dbReference>
<sequence>MEYDVKKALKDAKEFVKNKDYNSALDTCKGVLKHEKNNYLSWVLSAVSFQELGQREKALTAFVKATELQPDQLTAWQGLAAFLEQERNQLVVTTDGGQQSHELSQKLCDVYKKLECFLKSDPVKHINILKKQCELYKSLGQLENSADRAILLLNKGDKEITKSVAKILSPVLSLLDHPTLQILGSSLDELFYPEGEKLDKFFIEQKLLVALQLKQYLKAVTVASEILISNPKHVPSLEVIAHAFVEEKEIDVSLDRVGQIIDALLSENPKSEYGLLAKARWLLLNGKPLEAKQLLEFMNTKDATRKSRILCEAYQELHQWTKVENICRDGLESTVPIESDQRFWKLMLIKSLMETGGDERLKEASMILNNIRDEAKTFIMFRLLETTYLLRSNQLEKCKHNLDVLEEEQPIGNMDKVLLIKAEYFEKTGRDVDAVQLLDLVCESYPQNVEVLLKVAKMLWHSSSNRGKSVAIMLNVIKLNRDIAEPYLLVGTFYGEQQHNTSSLQRAVRCLEKAFQLDPYDIRTCEKLLELYRLLDDISSAVKLLEVVVRCNVKNRRWAWLQKGLLHLKMFQKQKHVPEKEKEAGLAITSLQNAMAIDSNDSSGWEALGEAYIARGSYTAALKAFQRASELNPLSTYSSYQIASIKQIMGENAEAVIAFEALLKQTPDYVPALKGLAETVLNQAIDYLTDGFTGRTVDCCTKAFDLLVRASRLNSHLACVWALLGQVCLLLRNIPKSDFTLLNVPPVLHSDKDLPITKILVMEMGPKFFLSALRLLPDSGALWHNLALSYQSCWKLDQTAAYKSSALAAIKKAITLEPKDSSHWDLLGLVATEPAIRQHAFIRALELSPNAPRTAATWTHLGALYMENGDLHLAHECFKQSQNIDPFHVAAWIGQGNIAEQLSPAEAMDLFRHTATIGSGSPGQCEGSPSYAQWVINTLADPLAKQTAHYRYSIVQMHAVPVAIDSLVKYVALYPDDSCALNLLGLLYERQGLFRKAEEAFLNGIEHLTLDDSTISRSRMDKMKANLARLYTSLDRCDEATELYGTLQESELSSACGIALAHFKANRHAESYVTYEAALHWLASDDEKRSHLLVAMAMAAFRRDFPDAEAANLLLYESSQLQPPSVYGLLALGALGLLTEDDTLTTAAFQELLPYQTEPRYVADISRLSSYQQSLLGNELQGQREIARNIHMLPNVPELWTLLASFKASVAVQASHSRPSDGVQVARWAEIAFGARCQSDSAADHVFQTIDMSQVISLISLGYLLAGEDTTSLTTAQKAVHCNPHSAASWSVLLAAALPFWSGTGTVNDRIQRLGWLKKLIEHLRRKCDVTVYSRLTPWLGHYERRLVSLLSQS</sequence>
<dbReference type="PANTHER" id="PTHR15704">
    <property type="entry name" value="SUPERKILLER 3 PROTEIN-RELATED"/>
    <property type="match status" value="1"/>
</dbReference>
<dbReference type="SUPFAM" id="SSF48452">
    <property type="entry name" value="TPR-like"/>
    <property type="match status" value="4"/>
</dbReference>
<reference evidence="1" key="1">
    <citation type="submission" date="2015-10" db="EMBL/GenBank/DDBJ databases">
        <title>EvidentialGene: Evidence-directed Construction of Complete mRNA Transcriptomes without Genomes.</title>
        <authorList>
            <person name="Gilbert D.G."/>
        </authorList>
    </citation>
    <scope>NUCLEOTIDE SEQUENCE</scope>
</reference>
<dbReference type="GO" id="GO:0006401">
    <property type="term" value="P:RNA catabolic process"/>
    <property type="evidence" value="ECO:0007669"/>
    <property type="project" value="InterPro"/>
</dbReference>
<proteinExistence type="predicted"/>
<dbReference type="SMART" id="SM00028">
    <property type="entry name" value="TPR"/>
    <property type="match status" value="9"/>
</dbReference>
<evidence type="ECO:0000313" key="1">
    <source>
        <dbReference type="EMBL" id="JAN64430.1"/>
    </source>
</evidence>
<dbReference type="InterPro" id="IPR019734">
    <property type="entry name" value="TPR_rpt"/>
</dbReference>
<protein>
    <submittedName>
        <fullName evidence="1">Tetratricopeptide repeat protein</fullName>
    </submittedName>
</protein>
<dbReference type="Gene3D" id="1.25.40.10">
    <property type="entry name" value="Tetratricopeptide repeat domain"/>
    <property type="match status" value="4"/>
</dbReference>
<organism evidence="1">
    <name type="scientific">Daphnia magna</name>
    <dbReference type="NCBI Taxonomy" id="35525"/>
    <lineage>
        <taxon>Eukaryota</taxon>
        <taxon>Metazoa</taxon>
        <taxon>Ecdysozoa</taxon>
        <taxon>Arthropoda</taxon>
        <taxon>Crustacea</taxon>
        <taxon>Branchiopoda</taxon>
        <taxon>Diplostraca</taxon>
        <taxon>Cladocera</taxon>
        <taxon>Anomopoda</taxon>
        <taxon>Daphniidae</taxon>
        <taxon>Daphnia</taxon>
    </lineage>
</organism>
<dbReference type="InterPro" id="IPR039226">
    <property type="entry name" value="Ski3/TTC37"/>
</dbReference>
<dbReference type="PROSITE" id="PS50293">
    <property type="entry name" value="TPR_REGION"/>
    <property type="match status" value="1"/>
</dbReference>
<dbReference type="InterPro" id="IPR011990">
    <property type="entry name" value="TPR-like_helical_dom_sf"/>
</dbReference>
<dbReference type="EMBL" id="GDIQ01030307">
    <property type="protein sequence ID" value="JAN64430.1"/>
    <property type="molecule type" value="Transcribed_RNA"/>
</dbReference>
<dbReference type="Pfam" id="PF13181">
    <property type="entry name" value="TPR_8"/>
    <property type="match status" value="3"/>
</dbReference>
<accession>A0A0P6HSY4</accession>
<dbReference type="OrthoDB" id="421075at2759"/>